<proteinExistence type="predicted"/>
<dbReference type="GO" id="GO:0016747">
    <property type="term" value="F:acyltransferase activity, transferring groups other than amino-acyl groups"/>
    <property type="evidence" value="ECO:0007669"/>
    <property type="project" value="InterPro"/>
</dbReference>
<dbReference type="PROSITE" id="PS51186">
    <property type="entry name" value="GNAT"/>
    <property type="match status" value="1"/>
</dbReference>
<keyword evidence="1 4" id="KW-0808">Transferase</keyword>
<name>A0A428K7L0_9BACT</name>
<dbReference type="Proteomes" id="UP000270291">
    <property type="component" value="Unassembled WGS sequence"/>
</dbReference>
<dbReference type="Gene3D" id="3.40.630.30">
    <property type="match status" value="1"/>
</dbReference>
<gene>
    <name evidence="4" type="ORF">EI293_15870</name>
</gene>
<accession>A0A428K7L0</accession>
<dbReference type="SUPFAM" id="SSF55729">
    <property type="entry name" value="Acyl-CoA N-acyltransferases (Nat)"/>
    <property type="match status" value="1"/>
</dbReference>
<dbReference type="AlphaFoldDB" id="A0A428K7L0"/>
<protein>
    <submittedName>
        <fullName evidence="4">GNAT family N-acetyltransferase</fullName>
    </submittedName>
</protein>
<dbReference type="CDD" id="cd04301">
    <property type="entry name" value="NAT_SF"/>
    <property type="match status" value="1"/>
</dbReference>
<keyword evidence="5" id="KW-1185">Reference proteome</keyword>
<dbReference type="PANTHER" id="PTHR43877">
    <property type="entry name" value="AMINOALKYLPHOSPHONATE N-ACETYLTRANSFERASE-RELATED-RELATED"/>
    <property type="match status" value="1"/>
</dbReference>
<dbReference type="InterPro" id="IPR050832">
    <property type="entry name" value="Bact_Acetyltransf"/>
</dbReference>
<sequence>MCGRGLLAARAMPELDSFPAGRWVVRHPSASCHFARCFPRMIIRPATRSDLHAVYRLWCELMDSHHAYHPIFGYHRMAEVELKQALLSRLREPYTRFFVAETPDGLAGLLIAMYQIGNNGMHYKRRGYIAETMVRPPFRRLGIGRELFGAAREWLLREGADHLELQVAVANEVGHRFWAAMGFAPTTYHLVLPLLPAPGPHDWPD</sequence>
<feature type="domain" description="N-acetyltransferase" evidence="3">
    <location>
        <begin position="41"/>
        <end position="205"/>
    </location>
</feature>
<evidence type="ECO:0000259" key="3">
    <source>
        <dbReference type="PROSITE" id="PS51186"/>
    </source>
</evidence>
<dbReference type="OrthoDB" id="9792929at2"/>
<dbReference type="InterPro" id="IPR000182">
    <property type="entry name" value="GNAT_dom"/>
</dbReference>
<dbReference type="EMBL" id="RWIU01000005">
    <property type="protein sequence ID" value="RSK42393.1"/>
    <property type="molecule type" value="Genomic_DNA"/>
</dbReference>
<evidence type="ECO:0000313" key="4">
    <source>
        <dbReference type="EMBL" id="RSK42393.1"/>
    </source>
</evidence>
<organism evidence="4 5">
    <name type="scientific">Hymenobacter perfusus</name>
    <dbReference type="NCBI Taxonomy" id="1236770"/>
    <lineage>
        <taxon>Bacteria</taxon>
        <taxon>Pseudomonadati</taxon>
        <taxon>Bacteroidota</taxon>
        <taxon>Cytophagia</taxon>
        <taxon>Cytophagales</taxon>
        <taxon>Hymenobacteraceae</taxon>
        <taxon>Hymenobacter</taxon>
    </lineage>
</organism>
<comment type="caution">
    <text evidence="4">The sequence shown here is derived from an EMBL/GenBank/DDBJ whole genome shotgun (WGS) entry which is preliminary data.</text>
</comment>
<keyword evidence="2" id="KW-0012">Acyltransferase</keyword>
<reference evidence="4 5" key="1">
    <citation type="submission" date="2018-12" db="EMBL/GenBank/DDBJ databases">
        <authorList>
            <person name="Feng G."/>
            <person name="Zhu H."/>
        </authorList>
    </citation>
    <scope>NUCLEOTIDE SEQUENCE [LARGE SCALE GENOMIC DNA]</scope>
    <source>
        <strain evidence="4 5">LMG 26000</strain>
    </source>
</reference>
<evidence type="ECO:0000256" key="1">
    <source>
        <dbReference type="ARBA" id="ARBA00022679"/>
    </source>
</evidence>
<dbReference type="Pfam" id="PF00583">
    <property type="entry name" value="Acetyltransf_1"/>
    <property type="match status" value="1"/>
</dbReference>
<dbReference type="InterPro" id="IPR016181">
    <property type="entry name" value="Acyl_CoA_acyltransferase"/>
</dbReference>
<dbReference type="PANTHER" id="PTHR43877:SF2">
    <property type="entry name" value="AMINOALKYLPHOSPHONATE N-ACETYLTRANSFERASE-RELATED"/>
    <property type="match status" value="1"/>
</dbReference>
<evidence type="ECO:0000256" key="2">
    <source>
        <dbReference type="ARBA" id="ARBA00023315"/>
    </source>
</evidence>
<evidence type="ECO:0000313" key="5">
    <source>
        <dbReference type="Proteomes" id="UP000270291"/>
    </source>
</evidence>